<feature type="active site" description="Nucleophile" evidence="4">
    <location>
        <position position="273"/>
    </location>
</feature>
<keyword evidence="3 5" id="KW-0326">Glycosidase</keyword>
<evidence type="ECO:0000313" key="10">
    <source>
        <dbReference type="EMBL" id="KAL1497153.1"/>
    </source>
</evidence>
<dbReference type="InterPro" id="IPR019801">
    <property type="entry name" value="Glyco_hydro_35_CS"/>
</dbReference>
<dbReference type="Gene3D" id="2.60.120.260">
    <property type="entry name" value="Galactose-binding domain-like"/>
    <property type="match status" value="2"/>
</dbReference>
<dbReference type="AlphaFoldDB" id="A0ABD1EKX7"/>
<dbReference type="PANTHER" id="PTHR23421">
    <property type="entry name" value="BETA-GALACTOSIDASE RELATED"/>
    <property type="match status" value="1"/>
</dbReference>
<dbReference type="FunFam" id="2.60.120.260:FF:000049">
    <property type="entry name" value="Beta-galactosidase"/>
    <property type="match status" value="1"/>
</dbReference>
<evidence type="ECO:0000256" key="1">
    <source>
        <dbReference type="ARBA" id="ARBA00009809"/>
    </source>
</evidence>
<dbReference type="PROSITE" id="PS01182">
    <property type="entry name" value="GLYCOSYL_HYDROL_F35"/>
    <property type="match status" value="1"/>
</dbReference>
<feature type="domain" description="Beta-galactosidase galactose-binding" evidence="9">
    <location>
        <begin position="574"/>
        <end position="633"/>
    </location>
</feature>
<protein>
    <recommendedName>
        <fullName evidence="5">Beta-galactosidase</fullName>
        <ecNumber evidence="5">3.2.1.23</ecNumber>
    </recommendedName>
</protein>
<evidence type="ECO:0000259" key="8">
    <source>
        <dbReference type="Pfam" id="PF21317"/>
    </source>
</evidence>
<evidence type="ECO:0000313" key="11">
    <source>
        <dbReference type="Proteomes" id="UP001566132"/>
    </source>
</evidence>
<dbReference type="InterPro" id="IPR031330">
    <property type="entry name" value="Gly_Hdrlase_35_cat"/>
</dbReference>
<dbReference type="SUPFAM" id="SSF51445">
    <property type="entry name" value="(Trans)glycosidases"/>
    <property type="match status" value="1"/>
</dbReference>
<sequence>MALSADFGPISAPLPTNYEYFTSGGIKHGLNASQSFFTLNDKLIQIYSGAMHYFRVPRPYWRDRLKKIRAAGLNTVETYVPWNLHEPDSGHYDFGGGGSEFEDFLHLEEFLTTAKEEDLFVILRTGPYICSEYNFGGFPSWLLKESPMGFRTSEKNYMSFVARYFNILLTLLAVFQFTKGGPVIAFQVENEYGNQESGSEFQPDKAYLEQLHQLFINNSIVELLVTSDSPLSHQDKGTLPGIFLQTANFGGSVNEQLDKLEELQPGKPLMVMEYWDGWFDFWGSNHSTKSVYDTRRFLEQILARNASFNAYMFMGGTNFAFNSGASLSNTLFDNSGFEPITTSYDYDAPLNESGGYTEKYYVFKELVTAANPVQTLLPDQPEYIPPVAYDSIKIDKVITMESMLDNIHSLYISTSLYPMEKLDEINNDSGQSNGYIIYKKENITLPENSTLTIEGNVCDHVMVLINGELIAPKKLDSLSDLDGFGFYRLKNSTLQLKNKALTEATLTLIVENMGRMNGGKYDQYNQTFKGLWQGNVLINNKALSVWMIYPMELRKQWVNDLTGWTNFTKALEGPTMYSAVLNISDPIRDTFVDTRGWGKGMVFVNGFALGRYAAIGPQKSIYLPAPFLTKGVNLINIFEHFYAPADGLIKFNDTLLLEEVH</sequence>
<evidence type="ECO:0000256" key="6">
    <source>
        <dbReference type="RuleBase" id="RU003679"/>
    </source>
</evidence>
<name>A0ABD1EKX7_HYPHA</name>
<comment type="caution">
    <text evidence="10">The sequence shown here is derived from an EMBL/GenBank/DDBJ whole genome shotgun (WGS) entry which is preliminary data.</text>
</comment>
<dbReference type="PRINTS" id="PR00742">
    <property type="entry name" value="GLHYDRLASE35"/>
</dbReference>
<dbReference type="Gene3D" id="3.20.20.80">
    <property type="entry name" value="Glycosidases"/>
    <property type="match status" value="1"/>
</dbReference>
<evidence type="ECO:0000259" key="9">
    <source>
        <dbReference type="Pfam" id="PF21467"/>
    </source>
</evidence>
<dbReference type="InterPro" id="IPR008979">
    <property type="entry name" value="Galactose-bd-like_sf"/>
</dbReference>
<dbReference type="Proteomes" id="UP001566132">
    <property type="component" value="Unassembled WGS sequence"/>
</dbReference>
<keyword evidence="11" id="KW-1185">Reference proteome</keyword>
<dbReference type="InterPro" id="IPR048912">
    <property type="entry name" value="BetaGal1-like_ABD1"/>
</dbReference>
<dbReference type="Pfam" id="PF01301">
    <property type="entry name" value="Glyco_hydro_35"/>
    <property type="match status" value="1"/>
</dbReference>
<evidence type="ECO:0000256" key="4">
    <source>
        <dbReference type="PIRSR" id="PIRSR006336-1"/>
    </source>
</evidence>
<evidence type="ECO:0000256" key="5">
    <source>
        <dbReference type="RuleBase" id="RU000675"/>
    </source>
</evidence>
<dbReference type="Pfam" id="PF21467">
    <property type="entry name" value="BetaGal_gal-bd"/>
    <property type="match status" value="1"/>
</dbReference>
<dbReference type="Pfam" id="PF21317">
    <property type="entry name" value="BetaGal_ABD_1"/>
    <property type="match status" value="1"/>
</dbReference>
<evidence type="ECO:0000256" key="2">
    <source>
        <dbReference type="ARBA" id="ARBA00022801"/>
    </source>
</evidence>
<organism evidence="10 11">
    <name type="scientific">Hypothenemus hampei</name>
    <name type="common">Coffee berry borer</name>
    <dbReference type="NCBI Taxonomy" id="57062"/>
    <lineage>
        <taxon>Eukaryota</taxon>
        <taxon>Metazoa</taxon>
        <taxon>Ecdysozoa</taxon>
        <taxon>Arthropoda</taxon>
        <taxon>Hexapoda</taxon>
        <taxon>Insecta</taxon>
        <taxon>Pterygota</taxon>
        <taxon>Neoptera</taxon>
        <taxon>Endopterygota</taxon>
        <taxon>Coleoptera</taxon>
        <taxon>Polyphaga</taxon>
        <taxon>Cucujiformia</taxon>
        <taxon>Curculionidae</taxon>
        <taxon>Scolytinae</taxon>
        <taxon>Hypothenemus</taxon>
    </lineage>
</organism>
<dbReference type="SUPFAM" id="SSF49785">
    <property type="entry name" value="Galactose-binding domain-like"/>
    <property type="match status" value="1"/>
</dbReference>
<feature type="domain" description="Glycoside hydrolase 35 catalytic" evidence="7">
    <location>
        <begin position="37"/>
        <end position="368"/>
    </location>
</feature>
<keyword evidence="2 5" id="KW-0378">Hydrolase</keyword>
<comment type="catalytic activity">
    <reaction evidence="5">
        <text>Hydrolysis of terminal non-reducing beta-D-galactose residues in beta-D-galactosides.</text>
        <dbReference type="EC" id="3.2.1.23"/>
    </reaction>
</comment>
<reference evidence="10 11" key="1">
    <citation type="submission" date="2024-05" db="EMBL/GenBank/DDBJ databases">
        <title>Genetic variation in Jamaican populations of the coffee berry borer (Hypothenemus hampei).</title>
        <authorList>
            <person name="Errbii M."/>
            <person name="Myrie A."/>
        </authorList>
    </citation>
    <scope>NUCLEOTIDE SEQUENCE [LARGE SCALE GENOMIC DNA]</scope>
    <source>
        <strain evidence="10">JA-Hopewell-2020-01-JO</strain>
        <tissue evidence="10">Whole body</tissue>
    </source>
</reference>
<dbReference type="EC" id="3.2.1.23" evidence="5"/>
<comment type="similarity">
    <text evidence="1 6">Belongs to the glycosyl hydrolase 35 family.</text>
</comment>
<dbReference type="PIRSF" id="PIRSF006336">
    <property type="entry name" value="B-gal"/>
    <property type="match status" value="1"/>
</dbReference>
<dbReference type="InterPro" id="IPR048913">
    <property type="entry name" value="BetaGal_gal-bd"/>
</dbReference>
<evidence type="ECO:0000256" key="3">
    <source>
        <dbReference type="ARBA" id="ARBA00023295"/>
    </source>
</evidence>
<proteinExistence type="inferred from homology"/>
<dbReference type="InterPro" id="IPR026283">
    <property type="entry name" value="B-gal_1-like"/>
</dbReference>
<dbReference type="EMBL" id="JBDJPC010000006">
    <property type="protein sequence ID" value="KAL1497153.1"/>
    <property type="molecule type" value="Genomic_DNA"/>
</dbReference>
<dbReference type="InterPro" id="IPR017853">
    <property type="entry name" value="GH"/>
</dbReference>
<dbReference type="GO" id="GO:0004565">
    <property type="term" value="F:beta-galactosidase activity"/>
    <property type="evidence" value="ECO:0007669"/>
    <property type="project" value="UniProtKB-EC"/>
</dbReference>
<gene>
    <name evidence="10" type="ORF">ABEB36_008159</name>
</gene>
<dbReference type="InterPro" id="IPR001944">
    <property type="entry name" value="Glycoside_Hdrlase_35"/>
</dbReference>
<accession>A0ABD1EKX7</accession>
<evidence type="ECO:0000259" key="7">
    <source>
        <dbReference type="Pfam" id="PF01301"/>
    </source>
</evidence>
<feature type="domain" description="Beta-galactosidase 1-like first all-beta" evidence="8">
    <location>
        <begin position="430"/>
        <end position="552"/>
    </location>
</feature>
<feature type="active site" description="Proton donor" evidence="4">
    <location>
        <position position="191"/>
    </location>
</feature>